<dbReference type="Gene3D" id="3.40.50.720">
    <property type="entry name" value="NAD(P)-binding Rossmann-like Domain"/>
    <property type="match status" value="1"/>
</dbReference>
<sequence length="289" mass="29530">MSMIGIAGTGRMGSAFARRLLETGHAVTVWNRTQEHTGQAAEAGARVAPDLAALAACDVILISLTDAAAVHAVVDGLVAAGITGRLVVDMSTLLPEESRAIGAKVTAAGADFVDCPVGGTVAPALKGQLLGMAGGTEAAFERAKPILEKLCRRVEHLGPVGTGAQMKLAINLPLAIYWQTLAEAMALLKGAGIPAETAISLIADSSAGPTVLKNRAQVVVDTLDGKDQPGTFDIAGLAKDLDLALRFAAAGVETLPLSEAAKASYERALAQSLGRFDGASLTRMLLSKA</sequence>
<keyword evidence="7" id="KW-1185">Reference proteome</keyword>
<dbReference type="InterPro" id="IPR051265">
    <property type="entry name" value="HIBADH-related_NP60_sf"/>
</dbReference>
<dbReference type="InterPro" id="IPR006115">
    <property type="entry name" value="6PGDH_NADP-bd"/>
</dbReference>
<protein>
    <submittedName>
        <fullName evidence="6">NAD(P)-dependent oxidoreductase</fullName>
    </submittedName>
</protein>
<evidence type="ECO:0000256" key="2">
    <source>
        <dbReference type="ARBA" id="ARBA00023027"/>
    </source>
</evidence>
<dbReference type="Pfam" id="PF03446">
    <property type="entry name" value="NAD_binding_2"/>
    <property type="match status" value="1"/>
</dbReference>
<comment type="caution">
    <text evidence="6">The sequence shown here is derived from an EMBL/GenBank/DDBJ whole genome shotgun (WGS) entry which is preliminary data.</text>
</comment>
<evidence type="ECO:0000256" key="1">
    <source>
        <dbReference type="ARBA" id="ARBA00023002"/>
    </source>
</evidence>
<dbReference type="EMBL" id="JAGWCR010000012">
    <property type="protein sequence ID" value="MBS3651204.1"/>
    <property type="molecule type" value="Genomic_DNA"/>
</dbReference>
<evidence type="ECO:0000259" key="4">
    <source>
        <dbReference type="Pfam" id="PF03446"/>
    </source>
</evidence>
<dbReference type="InterPro" id="IPR013328">
    <property type="entry name" value="6PGD_dom2"/>
</dbReference>
<dbReference type="SUPFAM" id="SSF51735">
    <property type="entry name" value="NAD(P)-binding Rossmann-fold domains"/>
    <property type="match status" value="1"/>
</dbReference>
<keyword evidence="1" id="KW-0560">Oxidoreductase</keyword>
<proteinExistence type="predicted"/>
<evidence type="ECO:0000259" key="5">
    <source>
        <dbReference type="Pfam" id="PF14833"/>
    </source>
</evidence>
<dbReference type="InterPro" id="IPR036291">
    <property type="entry name" value="NAD(P)-bd_dom_sf"/>
</dbReference>
<reference evidence="6" key="1">
    <citation type="submission" date="2021-04" db="EMBL/GenBank/DDBJ databases">
        <title>Pseudaminobacter soli sp. nov., isolated from paddy soil contaminated by heavy metals.</title>
        <authorList>
            <person name="Zhang K."/>
        </authorList>
    </citation>
    <scope>NUCLEOTIDE SEQUENCE</scope>
    <source>
        <strain evidence="6">19-2017</strain>
    </source>
</reference>
<dbReference type="AlphaFoldDB" id="A0A942DZR6"/>
<dbReference type="PANTHER" id="PTHR43580">
    <property type="entry name" value="OXIDOREDUCTASE GLYR1-RELATED"/>
    <property type="match status" value="1"/>
</dbReference>
<gene>
    <name evidence="6" type="ORF">KEU06_21555</name>
</gene>
<dbReference type="InterPro" id="IPR015815">
    <property type="entry name" value="HIBADH-related"/>
</dbReference>
<name>A0A942DZR6_9HYPH</name>
<dbReference type="Pfam" id="PF14833">
    <property type="entry name" value="NAD_binding_11"/>
    <property type="match status" value="1"/>
</dbReference>
<dbReference type="SUPFAM" id="SSF48179">
    <property type="entry name" value="6-phosphogluconate dehydrogenase C-terminal domain-like"/>
    <property type="match status" value="1"/>
</dbReference>
<evidence type="ECO:0000313" key="6">
    <source>
        <dbReference type="EMBL" id="MBS3651204.1"/>
    </source>
</evidence>
<dbReference type="GO" id="GO:0051287">
    <property type="term" value="F:NAD binding"/>
    <property type="evidence" value="ECO:0007669"/>
    <property type="project" value="InterPro"/>
</dbReference>
<dbReference type="PIRSF" id="PIRSF000103">
    <property type="entry name" value="HIBADH"/>
    <property type="match status" value="1"/>
</dbReference>
<dbReference type="RefSeq" id="WP_188256748.1">
    <property type="nucleotide sequence ID" value="NZ_JABVCF010000012.1"/>
</dbReference>
<feature type="active site" evidence="3">
    <location>
        <position position="167"/>
    </location>
</feature>
<keyword evidence="2" id="KW-0520">NAD</keyword>
<organism evidence="6 7">
    <name type="scientific">Pseudaminobacter soli</name>
    <name type="common">ex Zhang et al. 2022</name>
    <dbReference type="NCBI Taxonomy" id="2831468"/>
    <lineage>
        <taxon>Bacteria</taxon>
        <taxon>Pseudomonadati</taxon>
        <taxon>Pseudomonadota</taxon>
        <taxon>Alphaproteobacteria</taxon>
        <taxon>Hyphomicrobiales</taxon>
        <taxon>Phyllobacteriaceae</taxon>
        <taxon>Pseudaminobacter</taxon>
    </lineage>
</organism>
<evidence type="ECO:0000256" key="3">
    <source>
        <dbReference type="PIRSR" id="PIRSR000103-1"/>
    </source>
</evidence>
<dbReference type="InterPro" id="IPR029154">
    <property type="entry name" value="HIBADH-like_NADP-bd"/>
</dbReference>
<feature type="domain" description="6-phosphogluconate dehydrogenase NADP-binding" evidence="4">
    <location>
        <begin position="4"/>
        <end position="158"/>
    </location>
</feature>
<dbReference type="GO" id="GO:0050661">
    <property type="term" value="F:NADP binding"/>
    <property type="evidence" value="ECO:0007669"/>
    <property type="project" value="InterPro"/>
</dbReference>
<feature type="domain" description="3-hydroxyisobutyrate dehydrogenase-like NAD-binding" evidence="5">
    <location>
        <begin position="161"/>
        <end position="284"/>
    </location>
</feature>
<dbReference type="GO" id="GO:0016491">
    <property type="term" value="F:oxidoreductase activity"/>
    <property type="evidence" value="ECO:0007669"/>
    <property type="project" value="UniProtKB-KW"/>
</dbReference>
<evidence type="ECO:0000313" key="7">
    <source>
        <dbReference type="Proteomes" id="UP000680348"/>
    </source>
</evidence>
<dbReference type="PANTHER" id="PTHR43580:SF2">
    <property type="entry name" value="CYTOKINE-LIKE NUCLEAR FACTOR N-PAC"/>
    <property type="match status" value="1"/>
</dbReference>
<dbReference type="Proteomes" id="UP000680348">
    <property type="component" value="Unassembled WGS sequence"/>
</dbReference>
<accession>A0A942DZR6</accession>
<dbReference type="InterPro" id="IPR008927">
    <property type="entry name" value="6-PGluconate_DH-like_C_sf"/>
</dbReference>
<dbReference type="Gene3D" id="1.10.1040.10">
    <property type="entry name" value="N-(1-d-carboxylethyl)-l-norvaline Dehydrogenase, domain 2"/>
    <property type="match status" value="1"/>
</dbReference>